<dbReference type="Proteomes" id="UP000005309">
    <property type="component" value="Unassembled WGS sequence"/>
</dbReference>
<dbReference type="OrthoDB" id="1660777at2"/>
<evidence type="ECO:0000259" key="6">
    <source>
        <dbReference type="Pfam" id="PF13844"/>
    </source>
</evidence>
<reference evidence="7 8" key="1">
    <citation type="submission" date="2009-04" db="EMBL/GenBank/DDBJ databases">
        <authorList>
            <person name="Qin X."/>
            <person name="Bachman B."/>
            <person name="Battles P."/>
            <person name="Bell A."/>
            <person name="Bess C."/>
            <person name="Bickham C."/>
            <person name="Chaboub L."/>
            <person name="Chen D."/>
            <person name="Coyle M."/>
            <person name="Deiros D.R."/>
            <person name="Dinh H."/>
            <person name="Forbes L."/>
            <person name="Fowler G."/>
            <person name="Francisco L."/>
            <person name="Fu Q."/>
            <person name="Gubbala S."/>
            <person name="Hale W."/>
            <person name="Han Y."/>
            <person name="Hemphill L."/>
            <person name="Highlander S.K."/>
            <person name="Hirani K."/>
            <person name="Hogues M."/>
            <person name="Jackson L."/>
            <person name="Jakkamsetti A."/>
            <person name="Javaid M."/>
            <person name="Jiang H."/>
            <person name="Korchina V."/>
            <person name="Kovar C."/>
            <person name="Lara F."/>
            <person name="Lee S."/>
            <person name="Mata R."/>
            <person name="Mathew T."/>
            <person name="Moen C."/>
            <person name="Morales K."/>
            <person name="Munidasa M."/>
            <person name="Nazareth L."/>
            <person name="Ngo R."/>
            <person name="Nguyen L."/>
            <person name="Okwuonu G."/>
            <person name="Ongeri F."/>
            <person name="Patil S."/>
            <person name="Petrosino J."/>
            <person name="Pham C."/>
            <person name="Pham P."/>
            <person name="Pu L.-L."/>
            <person name="Puazo M."/>
            <person name="Raj R."/>
            <person name="Reid J."/>
            <person name="Rouhana J."/>
            <person name="Saada N."/>
            <person name="Shang Y."/>
            <person name="Simmons D."/>
            <person name="Thornton R."/>
            <person name="Warren J."/>
            <person name="Weissenberger G."/>
            <person name="Zhang J."/>
            <person name="Zhang L."/>
            <person name="Zhou C."/>
            <person name="Zhu D."/>
            <person name="Muzny D."/>
            <person name="Worley K."/>
            <person name="Gibbs R."/>
        </authorList>
    </citation>
    <scope>NUCLEOTIDE SEQUENCE [LARGE SCALE GENOMIC DNA]</scope>
    <source>
        <strain evidence="7 8">ATCC 43531</strain>
    </source>
</reference>
<name>C4V4X5_9FIRM</name>
<dbReference type="AlphaFoldDB" id="C4V4X5"/>
<keyword evidence="4" id="KW-0677">Repeat</keyword>
<dbReference type="Gene3D" id="3.40.50.11380">
    <property type="match status" value="1"/>
</dbReference>
<evidence type="ECO:0000313" key="8">
    <source>
        <dbReference type="Proteomes" id="UP000005309"/>
    </source>
</evidence>
<proteinExistence type="predicted"/>
<evidence type="ECO:0000256" key="5">
    <source>
        <dbReference type="ARBA" id="ARBA00022803"/>
    </source>
</evidence>
<evidence type="ECO:0000256" key="2">
    <source>
        <dbReference type="ARBA" id="ARBA00022676"/>
    </source>
</evidence>
<dbReference type="HOGENOM" id="CLU_001721_4_1_9"/>
<keyword evidence="3" id="KW-0808">Transferase</keyword>
<dbReference type="InterPro" id="IPR029489">
    <property type="entry name" value="OGT/SEC/SPY_C"/>
</dbReference>
<comment type="pathway">
    <text evidence="1">Protein modification; protein glycosylation.</text>
</comment>
<sequence length="458" mass="51545">MEQERLFPAERRWELHDLMGQALYWLADLPAALPHLRLAWELPREHYADRLAALSNYLMYLHYADGVTDEMMCDAHAAYAKMLGSLPLFSHTVRKHGKLRIGYLSPNLTDHIVLNFAIQLFSAYNRSRYEVRLYDIGTLQCETTDWVAGMVDGYTDLSKCCPQEAAARIHADEIDILFDLAGHSAGGKTLMIAAHKPAPVQLSGIGYFNTTGLSAMDYFLGDPFCDPPGEEVHFTEQILRLPQTHLCFTPSERFRPYEHLQRTPHENVVFASFNNFAKITDAMLTAWGEILRAVPMARLLLKNVHPLKETLTRMKKRAVQAGIDPARLELRPGSKDYLADYLDADVILDTFPYQGGGTTCEALCMGLPVVVRAGTRHGARFGVSLLHNAGLSELIAGSTEEYIERAVLLARDRTLLGALQTAIPRMMRASPLMNGMGYVRAMEDAYEMIWERCLHEKT</sequence>
<dbReference type="RefSeq" id="WP_006690303.1">
    <property type="nucleotide sequence ID" value="NZ_GG694006.1"/>
</dbReference>
<accession>C4V4X5</accession>
<dbReference type="EMBL" id="ACLA01000022">
    <property type="protein sequence ID" value="EEQ48023.1"/>
    <property type="molecule type" value="Genomic_DNA"/>
</dbReference>
<dbReference type="PANTHER" id="PTHR44835">
    <property type="entry name" value="UDP-N-ACETYLGLUCOSAMINE--PEPTIDE N-ACETYLGLUCOSAMINYLTRANSFERASE SPINDLY-RELATED"/>
    <property type="match status" value="1"/>
</dbReference>
<gene>
    <name evidence="7" type="ORF">HMPREF0908_1569</name>
</gene>
<evidence type="ECO:0000313" key="7">
    <source>
        <dbReference type="EMBL" id="EEQ48023.1"/>
    </source>
</evidence>
<dbReference type="Pfam" id="PF13844">
    <property type="entry name" value="Glyco_transf_41"/>
    <property type="match status" value="2"/>
</dbReference>
<evidence type="ECO:0000256" key="1">
    <source>
        <dbReference type="ARBA" id="ARBA00004922"/>
    </source>
</evidence>
<keyword evidence="5" id="KW-0802">TPR repeat</keyword>
<dbReference type="GO" id="GO:0016757">
    <property type="term" value="F:glycosyltransferase activity"/>
    <property type="evidence" value="ECO:0007669"/>
    <property type="project" value="UniProtKB-KW"/>
</dbReference>
<evidence type="ECO:0000256" key="4">
    <source>
        <dbReference type="ARBA" id="ARBA00022737"/>
    </source>
</evidence>
<keyword evidence="8" id="KW-1185">Reference proteome</keyword>
<organism evidence="7 8">
    <name type="scientific">Selenomonas flueggei ATCC 43531</name>
    <dbReference type="NCBI Taxonomy" id="638302"/>
    <lineage>
        <taxon>Bacteria</taxon>
        <taxon>Bacillati</taxon>
        <taxon>Bacillota</taxon>
        <taxon>Negativicutes</taxon>
        <taxon>Selenomonadales</taxon>
        <taxon>Selenomonadaceae</taxon>
        <taxon>Selenomonas</taxon>
    </lineage>
</organism>
<dbReference type="STRING" id="638302.HMPREF0908_1569"/>
<dbReference type="InterPro" id="IPR051939">
    <property type="entry name" value="Glycosyltr_41/O-GlcNAc_trsf"/>
</dbReference>
<keyword evidence="2" id="KW-0328">Glycosyltransferase</keyword>
<dbReference type="Gene3D" id="3.40.50.2000">
    <property type="entry name" value="Glycogen Phosphorylase B"/>
    <property type="match status" value="1"/>
</dbReference>
<comment type="caution">
    <text evidence="7">The sequence shown here is derived from an EMBL/GenBank/DDBJ whole genome shotgun (WGS) entry which is preliminary data.</text>
</comment>
<dbReference type="eggNOG" id="COG3914">
    <property type="taxonomic scope" value="Bacteria"/>
</dbReference>
<feature type="domain" description="O-GlcNAc transferase C-terminal" evidence="6">
    <location>
        <begin position="92"/>
        <end position="246"/>
    </location>
</feature>
<feature type="domain" description="O-GlcNAc transferase C-terminal" evidence="6">
    <location>
        <begin position="263"/>
        <end position="441"/>
    </location>
</feature>
<evidence type="ECO:0000256" key="3">
    <source>
        <dbReference type="ARBA" id="ARBA00022679"/>
    </source>
</evidence>
<dbReference type="PANTHER" id="PTHR44835:SF1">
    <property type="entry name" value="PROTEIN O-GLCNAC TRANSFERASE"/>
    <property type="match status" value="1"/>
</dbReference>
<protein>
    <submittedName>
        <fullName evidence="7">Tetratricopeptide repeat domain family protein</fullName>
    </submittedName>
</protein>